<feature type="compositionally biased region" description="Basic and acidic residues" evidence="1">
    <location>
        <begin position="37"/>
        <end position="50"/>
    </location>
</feature>
<proteinExistence type="predicted"/>
<feature type="region of interest" description="Disordered" evidence="1">
    <location>
        <begin position="366"/>
        <end position="407"/>
    </location>
</feature>
<dbReference type="EMBL" id="JARYMX010000005">
    <property type="protein sequence ID" value="KAJ9547223.1"/>
    <property type="molecule type" value="Genomic_DNA"/>
</dbReference>
<evidence type="ECO:0000259" key="2">
    <source>
        <dbReference type="Pfam" id="PF03732"/>
    </source>
</evidence>
<gene>
    <name evidence="3" type="ORF">OSB04_019766</name>
</gene>
<feature type="compositionally biased region" description="Basic residues" evidence="1">
    <location>
        <begin position="51"/>
        <end position="60"/>
    </location>
</feature>
<dbReference type="Pfam" id="PF03732">
    <property type="entry name" value="Retrotrans_gag"/>
    <property type="match status" value="1"/>
</dbReference>
<evidence type="ECO:0000313" key="4">
    <source>
        <dbReference type="Proteomes" id="UP001172457"/>
    </source>
</evidence>
<feature type="region of interest" description="Disordered" evidence="1">
    <location>
        <begin position="212"/>
        <end position="241"/>
    </location>
</feature>
<organism evidence="3 4">
    <name type="scientific">Centaurea solstitialis</name>
    <name type="common">yellow star-thistle</name>
    <dbReference type="NCBI Taxonomy" id="347529"/>
    <lineage>
        <taxon>Eukaryota</taxon>
        <taxon>Viridiplantae</taxon>
        <taxon>Streptophyta</taxon>
        <taxon>Embryophyta</taxon>
        <taxon>Tracheophyta</taxon>
        <taxon>Spermatophyta</taxon>
        <taxon>Magnoliopsida</taxon>
        <taxon>eudicotyledons</taxon>
        <taxon>Gunneridae</taxon>
        <taxon>Pentapetalae</taxon>
        <taxon>asterids</taxon>
        <taxon>campanulids</taxon>
        <taxon>Asterales</taxon>
        <taxon>Asteraceae</taxon>
        <taxon>Carduoideae</taxon>
        <taxon>Cardueae</taxon>
        <taxon>Centaureinae</taxon>
        <taxon>Centaurea</taxon>
    </lineage>
</organism>
<name>A0AA38TAG8_9ASTR</name>
<feature type="region of interest" description="Disordered" evidence="1">
    <location>
        <begin position="537"/>
        <end position="583"/>
    </location>
</feature>
<evidence type="ECO:0000256" key="1">
    <source>
        <dbReference type="SAM" id="MobiDB-lite"/>
    </source>
</evidence>
<dbReference type="PANTHER" id="PTHR33223">
    <property type="entry name" value="CCHC-TYPE DOMAIN-CONTAINING PROTEIN"/>
    <property type="match status" value="1"/>
</dbReference>
<feature type="compositionally biased region" description="Basic and acidic residues" evidence="1">
    <location>
        <begin position="366"/>
        <end position="382"/>
    </location>
</feature>
<dbReference type="AlphaFoldDB" id="A0AA38TAG8"/>
<feature type="compositionally biased region" description="Basic residues" evidence="1">
    <location>
        <begin position="568"/>
        <end position="583"/>
    </location>
</feature>
<evidence type="ECO:0000313" key="3">
    <source>
        <dbReference type="EMBL" id="KAJ9547223.1"/>
    </source>
</evidence>
<keyword evidence="4" id="KW-1185">Reference proteome</keyword>
<comment type="caution">
    <text evidence="3">The sequence shown here is derived from an EMBL/GenBank/DDBJ whole genome shotgun (WGS) entry which is preliminary data.</text>
</comment>
<feature type="compositionally biased region" description="Polar residues" evidence="1">
    <location>
        <begin position="226"/>
        <end position="241"/>
    </location>
</feature>
<dbReference type="InterPro" id="IPR005162">
    <property type="entry name" value="Retrotrans_gag_dom"/>
</dbReference>
<dbReference type="Proteomes" id="UP001172457">
    <property type="component" value="Chromosome 5"/>
</dbReference>
<accession>A0AA38TAG8</accession>
<feature type="region of interest" description="Disordered" evidence="1">
    <location>
        <begin position="37"/>
        <end position="79"/>
    </location>
</feature>
<protein>
    <recommendedName>
        <fullName evidence="2">Retrotransposon gag domain-containing protein</fullName>
    </recommendedName>
</protein>
<sequence length="583" mass="67111">MNQQWKAVVKHGETSPVLPWSHLACARSSLATQEFTPELKDPFAEPEREIRSRKKKKRTNTQRTPLRNLNNEMGDDQPMNEAATDDAIRLRLFPFTLTGEARAWLRSLEPSSITTWNELQNKFISRFFPPSNVEKLRSDIRTFKQREEETITEVWERFKRMLNLYPCHGLSKSWLRENCRGAHRTKDCSNAPMMTPEEVNFMNRGDFQGRWNNNRNFNQRPPGFFPQNQSQSGNENGSPSSFEEVIENFMASQAKVNEEVSLRLRNQQSTLQNIEDQVGRISQTLSGRIQGELPTQTQVNPKVDANKGVMMVDVGKAKKKSWTDIYDRVYETSGSEYDDDDLLDGVSLRFIDLGINDPKEIVLEHSEDEAKKPHKEDHKQGDYAEWVSPPKQDKRTKSNKRRRTPPTALMSCRLNMIREESRYPEIGTHIISIPRHRWKTYKTTWYCRERACSHGGFHTPTNFLIPDLPADTEVPIMFGRAFLHTAHGNIDMRNQVFSIGYGDTRMTFNPDGGPVTHLTEPYEDPALMRKPKFEEFLPHSKPKNNGAIAIRMETVEEKANASSSGNSKAHRNNKGSSSKRAKK</sequence>
<reference evidence="3" key="1">
    <citation type="submission" date="2023-03" db="EMBL/GenBank/DDBJ databases">
        <title>Chromosome-scale reference genome and RAD-based genetic map of yellow starthistle (Centaurea solstitialis) reveal putative structural variation and QTLs associated with invader traits.</title>
        <authorList>
            <person name="Reatini B."/>
            <person name="Cang F.A."/>
            <person name="Jiang Q."/>
            <person name="Mckibben M.T.W."/>
            <person name="Barker M.S."/>
            <person name="Rieseberg L.H."/>
            <person name="Dlugosch K.M."/>
        </authorList>
    </citation>
    <scope>NUCLEOTIDE SEQUENCE</scope>
    <source>
        <strain evidence="3">CAN-66</strain>
        <tissue evidence="3">Leaf</tissue>
    </source>
</reference>
<feature type="domain" description="Retrotransposon gag" evidence="2">
    <location>
        <begin position="91"/>
        <end position="174"/>
    </location>
</feature>
<dbReference type="PANTHER" id="PTHR33223:SF11">
    <property type="entry name" value="ELEMENT PROTEIN, PUTATIVE-RELATED"/>
    <property type="match status" value="1"/>
</dbReference>